<feature type="domain" description="Putative restriction endonuclease" evidence="1">
    <location>
        <begin position="15"/>
        <end position="173"/>
    </location>
</feature>
<dbReference type="RefSeq" id="WP_107864390.1">
    <property type="nucleotide sequence ID" value="NZ_QAON01000001.1"/>
</dbReference>
<dbReference type="Pfam" id="PF05685">
    <property type="entry name" value="Uma2"/>
    <property type="match status" value="1"/>
</dbReference>
<keyword evidence="2" id="KW-0378">Hydrolase</keyword>
<dbReference type="InterPro" id="IPR008538">
    <property type="entry name" value="Uma2"/>
</dbReference>
<sequence>MASAVRNLDEPICEEAYLELEKQTDIRHEYIDGYVYAMVGGSFNHGRITQNLARKIGNYLEGKPCEVFAESTKVKMPMPYGRSNYVYPDVVVDCSVNKAEDNTLTTPVIVVEVLSKSTHYRDKVTKRHLYQQIETLQEYVLVEQDVVEVIIRRRRSNWISEEFFLGDSVTFESINLTLTVADIYDRVQNEEMADWLAQKTPDANNG</sequence>
<dbReference type="PANTHER" id="PTHR36558:SF1">
    <property type="entry name" value="RESTRICTION ENDONUCLEASE DOMAIN-CONTAINING PROTEIN-RELATED"/>
    <property type="match status" value="1"/>
</dbReference>
<evidence type="ECO:0000259" key="1">
    <source>
        <dbReference type="Pfam" id="PF05685"/>
    </source>
</evidence>
<organism evidence="2 3">
    <name type="scientific">Agitococcus lubricus</name>
    <dbReference type="NCBI Taxonomy" id="1077255"/>
    <lineage>
        <taxon>Bacteria</taxon>
        <taxon>Pseudomonadati</taxon>
        <taxon>Pseudomonadota</taxon>
        <taxon>Gammaproteobacteria</taxon>
        <taxon>Moraxellales</taxon>
        <taxon>Moraxellaceae</taxon>
        <taxon>Agitococcus</taxon>
    </lineage>
</organism>
<dbReference type="Proteomes" id="UP000244223">
    <property type="component" value="Unassembled WGS sequence"/>
</dbReference>
<reference evidence="2 3" key="1">
    <citation type="submission" date="2018-04" db="EMBL/GenBank/DDBJ databases">
        <title>Genomic Encyclopedia of Archaeal and Bacterial Type Strains, Phase II (KMG-II): from individual species to whole genera.</title>
        <authorList>
            <person name="Goeker M."/>
        </authorList>
    </citation>
    <scope>NUCLEOTIDE SEQUENCE [LARGE SCALE GENOMIC DNA]</scope>
    <source>
        <strain evidence="2 3">DSM 5822</strain>
    </source>
</reference>
<comment type="caution">
    <text evidence="2">The sequence shown here is derived from an EMBL/GenBank/DDBJ whole genome shotgun (WGS) entry which is preliminary data.</text>
</comment>
<dbReference type="InterPro" id="IPR012296">
    <property type="entry name" value="Nuclease_put_TT1808"/>
</dbReference>
<accession>A0A2T5J4A7</accession>
<keyword evidence="2" id="KW-0540">Nuclease</keyword>
<dbReference type="GO" id="GO:0004519">
    <property type="term" value="F:endonuclease activity"/>
    <property type="evidence" value="ECO:0007669"/>
    <property type="project" value="UniProtKB-KW"/>
</dbReference>
<dbReference type="AlphaFoldDB" id="A0A2T5J4A7"/>
<name>A0A2T5J4A7_9GAMM</name>
<dbReference type="Gene3D" id="3.90.1570.10">
    <property type="entry name" value="tt1808, chain A"/>
    <property type="match status" value="1"/>
</dbReference>
<dbReference type="InterPro" id="IPR011335">
    <property type="entry name" value="Restrct_endonuc-II-like"/>
</dbReference>
<evidence type="ECO:0000313" key="2">
    <source>
        <dbReference type="EMBL" id="PTQ91378.1"/>
    </source>
</evidence>
<protein>
    <submittedName>
        <fullName evidence="2">Uma2 family endonuclease</fullName>
    </submittedName>
</protein>
<gene>
    <name evidence="2" type="ORF">C8N29_101451</name>
</gene>
<keyword evidence="2" id="KW-0255">Endonuclease</keyword>
<proteinExistence type="predicted"/>
<keyword evidence="3" id="KW-1185">Reference proteome</keyword>
<dbReference type="EMBL" id="QAON01000001">
    <property type="protein sequence ID" value="PTQ91378.1"/>
    <property type="molecule type" value="Genomic_DNA"/>
</dbReference>
<dbReference type="OrthoDB" id="9808428at2"/>
<dbReference type="SUPFAM" id="SSF52980">
    <property type="entry name" value="Restriction endonuclease-like"/>
    <property type="match status" value="1"/>
</dbReference>
<evidence type="ECO:0000313" key="3">
    <source>
        <dbReference type="Proteomes" id="UP000244223"/>
    </source>
</evidence>
<dbReference type="PANTHER" id="PTHR36558">
    <property type="entry name" value="GLR1098 PROTEIN"/>
    <property type="match status" value="1"/>
</dbReference>
<dbReference type="CDD" id="cd06260">
    <property type="entry name" value="DUF820-like"/>
    <property type="match status" value="1"/>
</dbReference>